<dbReference type="Gene3D" id="1.25.40.420">
    <property type="match status" value="1"/>
</dbReference>
<dbReference type="SUPFAM" id="SSF49599">
    <property type="entry name" value="TRAF domain-like"/>
    <property type="match status" value="1"/>
</dbReference>
<dbReference type="EnsemblPlants" id="KQJ96709">
    <property type="protein sequence ID" value="KQJ96709"/>
    <property type="gene ID" value="BRADI_3g26741v3"/>
</dbReference>
<feature type="domain" description="BTB" evidence="3">
    <location>
        <begin position="191"/>
        <end position="259"/>
    </location>
</feature>
<protein>
    <recommendedName>
        <fullName evidence="8">BTB domain-containing protein</fullName>
    </recommendedName>
</protein>
<reference evidence="5 6" key="1">
    <citation type="journal article" date="2010" name="Nature">
        <title>Genome sequencing and analysis of the model grass Brachypodium distachyon.</title>
        <authorList>
            <consortium name="International Brachypodium Initiative"/>
        </authorList>
    </citation>
    <scope>NUCLEOTIDE SEQUENCE [LARGE SCALE GENOMIC DNA]</scope>
    <source>
        <strain evidence="5 6">Bd21</strain>
    </source>
</reference>
<dbReference type="InParanoid" id="A0A0Q3LWL0"/>
<dbReference type="PANTHER" id="PTHR26379">
    <property type="entry name" value="BTB/POZ AND MATH DOMAIN-CONTAINING PROTEIN 1"/>
    <property type="match status" value="1"/>
</dbReference>
<name>A0A0Q3LWL0_BRADI</name>
<dbReference type="InterPro" id="IPR045005">
    <property type="entry name" value="BPM1-6"/>
</dbReference>
<evidence type="ECO:0000259" key="3">
    <source>
        <dbReference type="PROSITE" id="PS50097"/>
    </source>
</evidence>
<reference evidence="6" key="3">
    <citation type="submission" date="2018-08" db="UniProtKB">
        <authorList>
            <consortium name="EnsemblPlants"/>
        </authorList>
    </citation>
    <scope>IDENTIFICATION</scope>
    <source>
        <strain evidence="6">cv. Bd21</strain>
    </source>
</reference>
<dbReference type="Gene3D" id="3.30.710.10">
    <property type="entry name" value="Potassium Channel Kv1.1, Chain A"/>
    <property type="match status" value="1"/>
</dbReference>
<comment type="pathway">
    <text evidence="1">Protein modification; protein ubiquitination.</text>
</comment>
<evidence type="ECO:0000256" key="1">
    <source>
        <dbReference type="ARBA" id="ARBA00004906"/>
    </source>
</evidence>
<dbReference type="AlphaFoldDB" id="A0A0Q3LWL0"/>
<dbReference type="FunCoup" id="A0A0Q3LWL0">
    <property type="interactions" value="39"/>
</dbReference>
<dbReference type="SUPFAM" id="SSF54695">
    <property type="entry name" value="POZ domain"/>
    <property type="match status" value="1"/>
</dbReference>
<dbReference type="InterPro" id="IPR002083">
    <property type="entry name" value="MATH/TRAF_dom"/>
</dbReference>
<dbReference type="Pfam" id="PF24570">
    <property type="entry name" value="BACK_BPM_SPOP"/>
    <property type="match status" value="1"/>
</dbReference>
<dbReference type="InterPro" id="IPR000210">
    <property type="entry name" value="BTB/POZ_dom"/>
</dbReference>
<dbReference type="Gramene" id="KQJ96709">
    <property type="protein sequence ID" value="KQJ96709"/>
    <property type="gene ID" value="BRADI_3g26741v3"/>
</dbReference>
<proteinExistence type="inferred from homology"/>
<gene>
    <name evidence="5" type="ORF">BRADI_3g26741v3</name>
</gene>
<dbReference type="PROSITE" id="PS50097">
    <property type="entry name" value="BTB"/>
    <property type="match status" value="1"/>
</dbReference>
<dbReference type="Proteomes" id="UP000008810">
    <property type="component" value="Chromosome 3"/>
</dbReference>
<dbReference type="InterPro" id="IPR008974">
    <property type="entry name" value="TRAF-like"/>
</dbReference>
<dbReference type="OrthoDB" id="6359816at2759"/>
<dbReference type="SMART" id="SM00225">
    <property type="entry name" value="BTB"/>
    <property type="match status" value="1"/>
</dbReference>
<dbReference type="Gene3D" id="2.60.210.10">
    <property type="entry name" value="Apoptosis, Tumor Necrosis Factor Receptor Associated Protein 2, Chain A"/>
    <property type="match status" value="1"/>
</dbReference>
<dbReference type="Pfam" id="PF00651">
    <property type="entry name" value="BTB"/>
    <property type="match status" value="1"/>
</dbReference>
<organism evidence="5">
    <name type="scientific">Brachypodium distachyon</name>
    <name type="common">Purple false brome</name>
    <name type="synonym">Trachynia distachya</name>
    <dbReference type="NCBI Taxonomy" id="15368"/>
    <lineage>
        <taxon>Eukaryota</taxon>
        <taxon>Viridiplantae</taxon>
        <taxon>Streptophyta</taxon>
        <taxon>Embryophyta</taxon>
        <taxon>Tracheophyta</taxon>
        <taxon>Spermatophyta</taxon>
        <taxon>Magnoliopsida</taxon>
        <taxon>Liliopsida</taxon>
        <taxon>Poales</taxon>
        <taxon>Poaceae</taxon>
        <taxon>BOP clade</taxon>
        <taxon>Pooideae</taxon>
        <taxon>Stipodae</taxon>
        <taxon>Brachypodieae</taxon>
        <taxon>Brachypodium</taxon>
    </lineage>
</organism>
<dbReference type="InterPro" id="IPR011333">
    <property type="entry name" value="SKP1/BTB/POZ_sf"/>
</dbReference>
<evidence type="ECO:0000313" key="5">
    <source>
        <dbReference type="EMBL" id="KQJ96709.1"/>
    </source>
</evidence>
<sequence length="341" mass="37849">MSPAASASSIVADTSSGFHHLKIEGYSSLKGLPSGEYLNSSPFTVGGHRWKINYYPKGDHQESAGHVSVYLVLDENVTEGVIAQFQFGLRSKKRGLFFRKNTRSGPRLAVAGNIFSQSTPPWGYGKFMKWESLDRSELLKDDSFTIRCDIMVLNKVRIEGSTKKAAPKFVSVPLSDLNQQLGSLLLSEKGADVIFEVDLETFAAHRCVLAARSPVFSAELFGSMKEGNINDLVRIDDMEAQVFKALLCFVYTDSLPEMKEEDEETMYQHLLVTADKYSMERLKLICEDKLCRYINVGTSACFDFLSSPANLRTAMASDGFEHLTMICPSVVKELIAMCSAP</sequence>
<dbReference type="PANTHER" id="PTHR26379:SF518">
    <property type="entry name" value="BTB DOMAIN-CONTAINING PROTEIN"/>
    <property type="match status" value="1"/>
</dbReference>
<evidence type="ECO:0000313" key="7">
    <source>
        <dbReference type="Proteomes" id="UP000008810"/>
    </source>
</evidence>
<evidence type="ECO:0000256" key="2">
    <source>
        <dbReference type="ARBA" id="ARBA00010846"/>
    </source>
</evidence>
<evidence type="ECO:0000313" key="6">
    <source>
        <dbReference type="EnsemblPlants" id="KQJ96709"/>
    </source>
</evidence>
<comment type="similarity">
    <text evidence="2">Belongs to the Tdpoz family.</text>
</comment>
<dbReference type="GO" id="GO:0016567">
    <property type="term" value="P:protein ubiquitination"/>
    <property type="evidence" value="ECO:0007669"/>
    <property type="project" value="InterPro"/>
</dbReference>
<dbReference type="PROSITE" id="PS50144">
    <property type="entry name" value="MATH"/>
    <property type="match status" value="1"/>
</dbReference>
<dbReference type="EMBL" id="CM000882">
    <property type="protein sequence ID" value="KQJ96709.1"/>
    <property type="molecule type" value="Genomic_DNA"/>
</dbReference>
<dbReference type="Pfam" id="PF22486">
    <property type="entry name" value="MATH_2"/>
    <property type="match status" value="1"/>
</dbReference>
<evidence type="ECO:0008006" key="8">
    <source>
        <dbReference type="Google" id="ProtNLM"/>
    </source>
</evidence>
<evidence type="ECO:0000259" key="4">
    <source>
        <dbReference type="PROSITE" id="PS50144"/>
    </source>
</evidence>
<reference evidence="5" key="2">
    <citation type="submission" date="2017-06" db="EMBL/GenBank/DDBJ databases">
        <title>WGS assembly of Brachypodium distachyon.</title>
        <authorList>
            <consortium name="The International Brachypodium Initiative"/>
            <person name="Lucas S."/>
            <person name="Harmon-Smith M."/>
            <person name="Lail K."/>
            <person name="Tice H."/>
            <person name="Grimwood J."/>
            <person name="Bruce D."/>
            <person name="Barry K."/>
            <person name="Shu S."/>
            <person name="Lindquist E."/>
            <person name="Wang M."/>
            <person name="Pitluck S."/>
            <person name="Vogel J.P."/>
            <person name="Garvin D.F."/>
            <person name="Mockler T.C."/>
            <person name="Schmutz J."/>
            <person name="Rokhsar D."/>
            <person name="Bevan M.W."/>
        </authorList>
    </citation>
    <scope>NUCLEOTIDE SEQUENCE</scope>
    <source>
        <strain evidence="5">Bd21</strain>
    </source>
</reference>
<feature type="domain" description="MATH" evidence="4">
    <location>
        <begin position="16"/>
        <end position="150"/>
    </location>
</feature>
<keyword evidence="7" id="KW-1185">Reference proteome</keyword>
<dbReference type="InterPro" id="IPR056423">
    <property type="entry name" value="BACK_BPM_SPOP"/>
</dbReference>
<dbReference type="SMART" id="SM00061">
    <property type="entry name" value="MATH"/>
    <property type="match status" value="1"/>
</dbReference>
<dbReference type="CDD" id="cd00121">
    <property type="entry name" value="MATH"/>
    <property type="match status" value="1"/>
</dbReference>
<accession>A0A0Q3LWL0</accession>
<dbReference type="CDD" id="cd18280">
    <property type="entry name" value="BTB_POZ_BPM_plant"/>
    <property type="match status" value="1"/>
</dbReference>